<feature type="region of interest" description="Disordered" evidence="1">
    <location>
        <begin position="148"/>
        <end position="209"/>
    </location>
</feature>
<gene>
    <name evidence="2" type="ORF">PVAP13_3NG228315</name>
</gene>
<feature type="compositionally biased region" description="Polar residues" evidence="1">
    <location>
        <begin position="1"/>
        <end position="10"/>
    </location>
</feature>
<evidence type="ECO:0000313" key="2">
    <source>
        <dbReference type="EMBL" id="KAG2621002.1"/>
    </source>
</evidence>
<feature type="compositionally biased region" description="Basic and acidic residues" evidence="1">
    <location>
        <begin position="166"/>
        <end position="190"/>
    </location>
</feature>
<feature type="compositionally biased region" description="Gly residues" evidence="1">
    <location>
        <begin position="246"/>
        <end position="262"/>
    </location>
</feature>
<feature type="compositionally biased region" description="Pro residues" evidence="1">
    <location>
        <begin position="19"/>
        <end position="36"/>
    </location>
</feature>
<organism evidence="2 3">
    <name type="scientific">Panicum virgatum</name>
    <name type="common">Blackwell switchgrass</name>
    <dbReference type="NCBI Taxonomy" id="38727"/>
    <lineage>
        <taxon>Eukaryota</taxon>
        <taxon>Viridiplantae</taxon>
        <taxon>Streptophyta</taxon>
        <taxon>Embryophyta</taxon>
        <taxon>Tracheophyta</taxon>
        <taxon>Spermatophyta</taxon>
        <taxon>Magnoliopsida</taxon>
        <taxon>Liliopsida</taxon>
        <taxon>Poales</taxon>
        <taxon>Poaceae</taxon>
        <taxon>PACMAD clade</taxon>
        <taxon>Panicoideae</taxon>
        <taxon>Panicodae</taxon>
        <taxon>Paniceae</taxon>
        <taxon>Panicinae</taxon>
        <taxon>Panicum</taxon>
        <taxon>Panicum sect. Hiantes</taxon>
    </lineage>
</organism>
<name>A0A8T0U8H8_PANVG</name>
<feature type="compositionally biased region" description="Basic residues" evidence="1">
    <location>
        <begin position="278"/>
        <end position="298"/>
    </location>
</feature>
<protein>
    <submittedName>
        <fullName evidence="2">Uncharacterized protein</fullName>
    </submittedName>
</protein>
<comment type="caution">
    <text evidence="2">The sequence shown here is derived from an EMBL/GenBank/DDBJ whole genome shotgun (WGS) entry which is preliminary data.</text>
</comment>
<keyword evidence="3" id="KW-1185">Reference proteome</keyword>
<reference evidence="2" key="1">
    <citation type="submission" date="2020-05" db="EMBL/GenBank/DDBJ databases">
        <title>WGS assembly of Panicum virgatum.</title>
        <authorList>
            <person name="Lovell J.T."/>
            <person name="Jenkins J."/>
            <person name="Shu S."/>
            <person name="Juenger T.E."/>
            <person name="Schmutz J."/>
        </authorList>
    </citation>
    <scope>NUCLEOTIDE SEQUENCE</scope>
    <source>
        <strain evidence="2">AP13</strain>
    </source>
</reference>
<proteinExistence type="predicted"/>
<accession>A0A8T0U8H8</accession>
<dbReference type="Proteomes" id="UP000823388">
    <property type="component" value="Chromosome 3N"/>
</dbReference>
<feature type="region of interest" description="Disordered" evidence="1">
    <location>
        <begin position="232"/>
        <end position="298"/>
    </location>
</feature>
<evidence type="ECO:0000313" key="3">
    <source>
        <dbReference type="Proteomes" id="UP000823388"/>
    </source>
</evidence>
<dbReference type="AlphaFoldDB" id="A0A8T0U8H8"/>
<dbReference type="EMBL" id="CM029042">
    <property type="protein sequence ID" value="KAG2621002.1"/>
    <property type="molecule type" value="Genomic_DNA"/>
</dbReference>
<sequence length="327" mass="34311">MAGAPPSTSEAPVASSFPGAPPPPPPLYPAPPPSFPPRARTHHSWHPRAPQRAMAGRVELRNAPWRATSSSAARHGGAPRAQPRTMAGRVELRRAPWRSSSPSTEATVGELPGSACLHLEPASGGPGGGTPRQSLVPPRVPAKVELAERGRERTEGGQAAAGEAVAEERDGLERAEAREGGHERVGEARAVDPQALHGPRGRAAGDADVASTPAGSAVMAVLKSSIAGMERGWGGAGTSTDNGRWSGDGGGRRVGNPGGFRGQGRRTAAGEEGEGQRAARRRRGRRAARRRRGRRAVGRRRGALALQEIPLYMTVYFGHRQVKMCHS</sequence>
<feature type="region of interest" description="Disordered" evidence="1">
    <location>
        <begin position="1"/>
        <end position="136"/>
    </location>
</feature>
<evidence type="ECO:0000256" key="1">
    <source>
        <dbReference type="SAM" id="MobiDB-lite"/>
    </source>
</evidence>